<keyword evidence="12" id="KW-1185">Reference proteome</keyword>
<keyword evidence="5" id="KW-0378">Hydrolase</keyword>
<evidence type="ECO:0000256" key="6">
    <source>
        <dbReference type="ARBA" id="ARBA00022833"/>
    </source>
</evidence>
<dbReference type="OrthoDB" id="6278496at2"/>
<dbReference type="Proteomes" id="UP000237310">
    <property type="component" value="Unassembled WGS sequence"/>
</dbReference>
<dbReference type="CDD" id="cd04275">
    <property type="entry name" value="ZnMc_pappalysin_like"/>
    <property type="match status" value="1"/>
</dbReference>
<evidence type="ECO:0000313" key="11">
    <source>
        <dbReference type="EMBL" id="POY40127.1"/>
    </source>
</evidence>
<dbReference type="InterPro" id="IPR024079">
    <property type="entry name" value="MetalloPept_cat_dom_sf"/>
</dbReference>
<keyword evidence="3" id="KW-0479">Metal-binding</keyword>
<evidence type="ECO:0000256" key="2">
    <source>
        <dbReference type="ARBA" id="ARBA00022670"/>
    </source>
</evidence>
<dbReference type="Gene3D" id="3.40.390.10">
    <property type="entry name" value="Collagenase (Catalytic Domain)"/>
    <property type="match status" value="1"/>
</dbReference>
<dbReference type="InterPro" id="IPR026444">
    <property type="entry name" value="Secre_tail"/>
</dbReference>
<evidence type="ECO:0000259" key="9">
    <source>
        <dbReference type="Pfam" id="PF05572"/>
    </source>
</evidence>
<dbReference type="PANTHER" id="PTHR47466:SF1">
    <property type="entry name" value="METALLOPROTEASE MEP1 (AFU_ORTHOLOGUE AFUA_1G07730)-RELATED"/>
    <property type="match status" value="1"/>
</dbReference>
<evidence type="ECO:0000256" key="5">
    <source>
        <dbReference type="ARBA" id="ARBA00022801"/>
    </source>
</evidence>
<dbReference type="RefSeq" id="WP_103805190.1">
    <property type="nucleotide sequence ID" value="NZ_PQVG01000003.1"/>
</dbReference>
<keyword evidence="7" id="KW-0482">Metalloprotease</keyword>
<keyword evidence="8" id="KW-1015">Disulfide bond</keyword>
<keyword evidence="6" id="KW-0862">Zinc</keyword>
<sequence length="696" mass="76306">MKTTTPLSIKFIFIFFCMLTLGNIYSQDKNTTTKKIFGQTLKSSKNPNSDKIRCVSTEYEQFLQEKNPKRMSNAQFETWLAPLVSKYKATKANSKTAATIITIPVVVHVVHNGQTVGIAPNITDAQVQSQITVLNQDFRRMLGTPGYNTNPVGADVEIEFVLAQQDPSGNPTNGIERVSFLQSSWSDTDIENILKPATIWDPTMYLNMWSLKFTDNTVLGYAQFPDGSGLAGLNSSGGSANTDGVVSSYDVFGSKDYGSSFLLVTSLYNKGRTMSHEVGHWLGLLHIWGDGGSRDSNTKDCNASDYCADTPQAGWENYDCNTYDSCPANLGNDMVENYMDYTNDDCMNIFTQNQKDRIAVIMNNAARRSTLKTSTKDDAMSLFATDAEVKILSFNSNIDYGCATPPAPTNKQVSIYNRGTSTLTSVTLNYNINGGSNQTYTWSGSLTQNQFADITLPNTNLNGTLNVSIATSNGGTDQRTTNNTASKNYFNNVPTNYNYTNYVFRLQQDLWGSETTWSLKNSSGTTLYSGGPYEDKPSLPLPSLITENWTLPSNQCYTFTINDSQSDGICCGTDGNGYYDIKTNNGAITVKSGSSFSSSESITITNNTLGTDTFEALNEIYLYPNPTKGILNVSVPSNFGLPTSLTISNSLGQIISRKAVSKADDLTLNTSSYSKGIYFITVTKDDQAKTLQFIKD</sequence>
<dbReference type="SUPFAM" id="SSF55486">
    <property type="entry name" value="Metalloproteases ('zincins'), catalytic domain"/>
    <property type="match status" value="1"/>
</dbReference>
<evidence type="ECO:0000256" key="8">
    <source>
        <dbReference type="ARBA" id="ARBA00023157"/>
    </source>
</evidence>
<dbReference type="GO" id="GO:0046872">
    <property type="term" value="F:metal ion binding"/>
    <property type="evidence" value="ECO:0007669"/>
    <property type="project" value="UniProtKB-KW"/>
</dbReference>
<comment type="similarity">
    <text evidence="1">Belongs to the peptidase M43B family.</text>
</comment>
<protein>
    <recommendedName>
        <fullName evidence="13">Zinc metalloprotease</fullName>
    </recommendedName>
</protein>
<name>A0A2S5AD25_9FLAO</name>
<evidence type="ECO:0000256" key="7">
    <source>
        <dbReference type="ARBA" id="ARBA00023049"/>
    </source>
</evidence>
<reference evidence="11 12" key="1">
    <citation type="submission" date="2018-01" db="EMBL/GenBank/DDBJ databases">
        <authorList>
            <person name="Gaut B.S."/>
            <person name="Morton B.R."/>
            <person name="Clegg M.T."/>
            <person name="Duvall M.R."/>
        </authorList>
    </citation>
    <scope>NUCLEOTIDE SEQUENCE [LARGE SCALE GENOMIC DNA]</scope>
    <source>
        <strain evidence="11 12">HR-AY</strain>
    </source>
</reference>
<evidence type="ECO:0000259" key="10">
    <source>
        <dbReference type="Pfam" id="PF18962"/>
    </source>
</evidence>
<dbReference type="Pfam" id="PF18962">
    <property type="entry name" value="Por_Secre_tail"/>
    <property type="match status" value="1"/>
</dbReference>
<comment type="caution">
    <text evidence="11">The sequence shown here is derived from an EMBL/GenBank/DDBJ whole genome shotgun (WGS) entry which is preliminary data.</text>
</comment>
<dbReference type="NCBIfam" id="TIGR04183">
    <property type="entry name" value="Por_Secre_tail"/>
    <property type="match status" value="1"/>
</dbReference>
<dbReference type="EMBL" id="PQVG01000003">
    <property type="protein sequence ID" value="POY40127.1"/>
    <property type="molecule type" value="Genomic_DNA"/>
</dbReference>
<dbReference type="GO" id="GO:0006508">
    <property type="term" value="P:proteolysis"/>
    <property type="evidence" value="ECO:0007669"/>
    <property type="project" value="UniProtKB-KW"/>
</dbReference>
<dbReference type="InterPro" id="IPR008754">
    <property type="entry name" value="Peptidase_M43"/>
</dbReference>
<feature type="domain" description="Peptidase M43 pregnancy-associated plasma-A" evidence="9">
    <location>
        <begin position="198"/>
        <end position="359"/>
    </location>
</feature>
<keyword evidence="2" id="KW-0645">Protease</keyword>
<dbReference type="PANTHER" id="PTHR47466">
    <property type="match status" value="1"/>
</dbReference>
<keyword evidence="4" id="KW-0732">Signal</keyword>
<proteinExistence type="inferred from homology"/>
<dbReference type="AlphaFoldDB" id="A0A2S5AD25"/>
<evidence type="ECO:0008006" key="13">
    <source>
        <dbReference type="Google" id="ProtNLM"/>
    </source>
</evidence>
<gene>
    <name evidence="11" type="ORF">C3L50_05625</name>
</gene>
<evidence type="ECO:0000256" key="1">
    <source>
        <dbReference type="ARBA" id="ARBA00008721"/>
    </source>
</evidence>
<feature type="domain" description="Secretion system C-terminal sorting" evidence="10">
    <location>
        <begin position="622"/>
        <end position="690"/>
    </location>
</feature>
<evidence type="ECO:0000313" key="12">
    <source>
        <dbReference type="Proteomes" id="UP000237310"/>
    </source>
</evidence>
<dbReference type="GO" id="GO:0008237">
    <property type="term" value="F:metallopeptidase activity"/>
    <property type="evidence" value="ECO:0007669"/>
    <property type="project" value="UniProtKB-KW"/>
</dbReference>
<organism evidence="11 12">
    <name type="scientific">Flavobacterium alvei</name>
    <dbReference type="NCBI Taxonomy" id="2080416"/>
    <lineage>
        <taxon>Bacteria</taxon>
        <taxon>Pseudomonadati</taxon>
        <taxon>Bacteroidota</taxon>
        <taxon>Flavobacteriia</taxon>
        <taxon>Flavobacteriales</taxon>
        <taxon>Flavobacteriaceae</taxon>
        <taxon>Flavobacterium</taxon>
    </lineage>
</organism>
<accession>A0A2S5AD25</accession>
<evidence type="ECO:0000256" key="4">
    <source>
        <dbReference type="ARBA" id="ARBA00022729"/>
    </source>
</evidence>
<dbReference type="Pfam" id="PF05572">
    <property type="entry name" value="Peptidase_M43"/>
    <property type="match status" value="1"/>
</dbReference>
<evidence type="ECO:0000256" key="3">
    <source>
        <dbReference type="ARBA" id="ARBA00022723"/>
    </source>
</evidence>